<dbReference type="AlphaFoldDB" id="A0A6A6B2C1"/>
<protein>
    <submittedName>
        <fullName evidence="2">Uncharacterized protein</fullName>
    </submittedName>
</protein>
<organism evidence="2 3">
    <name type="scientific">Aplosporella prunicola CBS 121167</name>
    <dbReference type="NCBI Taxonomy" id="1176127"/>
    <lineage>
        <taxon>Eukaryota</taxon>
        <taxon>Fungi</taxon>
        <taxon>Dikarya</taxon>
        <taxon>Ascomycota</taxon>
        <taxon>Pezizomycotina</taxon>
        <taxon>Dothideomycetes</taxon>
        <taxon>Dothideomycetes incertae sedis</taxon>
        <taxon>Botryosphaeriales</taxon>
        <taxon>Aplosporellaceae</taxon>
        <taxon>Aplosporella</taxon>
    </lineage>
</organism>
<keyword evidence="3" id="KW-1185">Reference proteome</keyword>
<dbReference type="GeneID" id="54298576"/>
<evidence type="ECO:0000256" key="1">
    <source>
        <dbReference type="SAM" id="MobiDB-lite"/>
    </source>
</evidence>
<dbReference type="RefSeq" id="XP_033394042.1">
    <property type="nucleotide sequence ID" value="XM_033541080.1"/>
</dbReference>
<name>A0A6A6B2C1_9PEZI</name>
<evidence type="ECO:0000313" key="3">
    <source>
        <dbReference type="Proteomes" id="UP000799438"/>
    </source>
</evidence>
<evidence type="ECO:0000313" key="2">
    <source>
        <dbReference type="EMBL" id="KAF2138329.1"/>
    </source>
</evidence>
<reference evidence="2" key="1">
    <citation type="journal article" date="2020" name="Stud. Mycol.">
        <title>101 Dothideomycetes genomes: a test case for predicting lifestyles and emergence of pathogens.</title>
        <authorList>
            <person name="Haridas S."/>
            <person name="Albert R."/>
            <person name="Binder M."/>
            <person name="Bloem J."/>
            <person name="Labutti K."/>
            <person name="Salamov A."/>
            <person name="Andreopoulos B."/>
            <person name="Baker S."/>
            <person name="Barry K."/>
            <person name="Bills G."/>
            <person name="Bluhm B."/>
            <person name="Cannon C."/>
            <person name="Castanera R."/>
            <person name="Culley D."/>
            <person name="Daum C."/>
            <person name="Ezra D."/>
            <person name="Gonzalez J."/>
            <person name="Henrissat B."/>
            <person name="Kuo A."/>
            <person name="Liang C."/>
            <person name="Lipzen A."/>
            <person name="Lutzoni F."/>
            <person name="Magnuson J."/>
            <person name="Mondo S."/>
            <person name="Nolan M."/>
            <person name="Ohm R."/>
            <person name="Pangilinan J."/>
            <person name="Park H.-J."/>
            <person name="Ramirez L."/>
            <person name="Alfaro M."/>
            <person name="Sun H."/>
            <person name="Tritt A."/>
            <person name="Yoshinaga Y."/>
            <person name="Zwiers L.-H."/>
            <person name="Turgeon B."/>
            <person name="Goodwin S."/>
            <person name="Spatafora J."/>
            <person name="Crous P."/>
            <person name="Grigoriev I."/>
        </authorList>
    </citation>
    <scope>NUCLEOTIDE SEQUENCE</scope>
    <source>
        <strain evidence="2">CBS 121167</strain>
    </source>
</reference>
<sequence>MTSREVRIPQAKPRSQARDEVYIGDVNDDEILDSVQGIDDATEEVFKRLIKVERER</sequence>
<accession>A0A6A6B2C1</accession>
<proteinExistence type="predicted"/>
<dbReference type="Proteomes" id="UP000799438">
    <property type="component" value="Unassembled WGS sequence"/>
</dbReference>
<gene>
    <name evidence="2" type="ORF">K452DRAFT_290915</name>
</gene>
<dbReference type="EMBL" id="ML995497">
    <property type="protein sequence ID" value="KAF2138329.1"/>
    <property type="molecule type" value="Genomic_DNA"/>
</dbReference>
<feature type="region of interest" description="Disordered" evidence="1">
    <location>
        <begin position="1"/>
        <end position="22"/>
    </location>
</feature>